<feature type="region of interest" description="Disordered" evidence="1">
    <location>
        <begin position="199"/>
        <end position="222"/>
    </location>
</feature>
<evidence type="ECO:0000313" key="3">
    <source>
        <dbReference type="EMBL" id="KAF7132246.1"/>
    </source>
</evidence>
<feature type="transmembrane region" description="Helical" evidence="2">
    <location>
        <begin position="872"/>
        <end position="891"/>
    </location>
</feature>
<reference evidence="3" key="1">
    <citation type="submission" date="2019-11" db="EMBL/GenBank/DDBJ databases">
        <authorList>
            <person name="Liu Y."/>
            <person name="Hou J."/>
            <person name="Li T.-Q."/>
            <person name="Guan C.-H."/>
            <person name="Wu X."/>
            <person name="Wu H.-Z."/>
            <person name="Ling F."/>
            <person name="Zhang R."/>
            <person name="Shi X.-G."/>
            <person name="Ren J.-P."/>
            <person name="Chen E.-F."/>
            <person name="Sun J.-M."/>
        </authorList>
    </citation>
    <scope>NUCLEOTIDE SEQUENCE</scope>
    <source>
        <strain evidence="3">Adult_tree_wgs_1</strain>
        <tissue evidence="3">Leaves</tissue>
    </source>
</reference>
<feature type="transmembrane region" description="Helical" evidence="2">
    <location>
        <begin position="681"/>
        <end position="704"/>
    </location>
</feature>
<dbReference type="PANTHER" id="PTHR34958">
    <property type="entry name" value="CONDITIONAL LOSS-OF-GROWTH 1"/>
    <property type="match status" value="1"/>
</dbReference>
<evidence type="ECO:0000256" key="1">
    <source>
        <dbReference type="SAM" id="MobiDB-lite"/>
    </source>
</evidence>
<sequence>MSTSNYSNSPSRSPIVCPRLQLGAGGASRLRSSSLKKPPEPLRRAVADCLSPSSHHGSPAAVASDASRTLRELDSAKVRLGREEHGPCRRLEHSDALVSDILEKKEVSSSESKRTSIKIPLWPCPGRDYLAAHITTDLAYSAVLEHTLAEKERSPAVVARCVALLKRYLLRYKPSEDTLKQIDRFCVNIIAECNVNPSRRSASWSQPSGQQSGASSTTTNIPPLPVSNFASPALVKSLDYVRSLVAQYLPKRSFQPAAFAGVPSARQSLPSLSSLLSKSFNSQLSPATNKESLENKEASTLSVSNSPIVEESDGMDNLEFIALDVLKWRWCRDGQSSLLSTESDHVPSSQDTSTHSFLEVGAAALLVGDMEAKIKGQSRRNFGTTDMPYLGQLLQPSLLTTVTSSASARAHLRAITASKRTKPDPHQIWHLGVKRVAWQWRLASVYGLREDSPLSTFRPRARQLFQYRHYSEQQPLRLNQVEVSEVIAAVCSETPPPCTNHMTISSKLSNNGGKPSVDVAVSVLIKLVIDMYALMYVLDSGTAAPLTLSMLEEMVNSPRLASRSRAFDLILNLGVHGHLLEPIILDDTATVEEETFLDNEVIFSPQGKRESDFTKKMGNSSAINNFETWILSILYEILLHLVQIQEKEESVWASALSCLLYFVCDRGKIRRSRLQGLDIRVLLLCSLLLLSMLQSVWFDFALFFCYVKVVKALIEVSRRNSWAEVVCSKLICMLTNMFYQASDITVSSTTKFLVEQVDLIGGIEFIFLELVLSNSREERRNLYLVLFDYVLHLINETCQASGVSEYSDDEIQPVATLLMLAEAPEAFYLSVKLGVEGIGELLRRSISTALLTYPNGDRLNTVSLSLSLSLSIYIYIYIYIFILCICLHASSNTVKLGLLEKITEKLDTFTNSFSHLDKEFGQTVQITKSYKSMKSIEDGVLGLTVAMKVKLSWATLHSLLHSERLVCRQNGYVWLGELLMEEISGDRDASIWSNIRNLQQKITLAAVNDYLVDSDVPLSIWLMCGLLKSRNSIIRWGFLFVLERLLMRCKFLLDEKALQYSSSNEAGGQLQDSSRLEKANAVIDIMSCALSLVAQINETDRINILKMCDILFSQLCLKVLPATSMPFRDTIHDGKVTEYTDQNKKTDAGEHFPQQENFLWEESMEMNNIFGHNDTPICETASMAALLLHGQAIVPMRLIGRVPAALFYWPLIQLEGAATDNIALGVSVGSKGRGNLPGATSDIRATLLLLLIGKCTADPASFQAVDGEEFFRVLLDDTDSRVAYYSSTFLLKRMMTEEPEKYQRMLQSLVSRAQQSNNEKLLENPYLQMRGILQLSNE</sequence>
<keyword evidence="2" id="KW-0472">Membrane</keyword>
<evidence type="ECO:0000313" key="4">
    <source>
        <dbReference type="Proteomes" id="UP000626092"/>
    </source>
</evidence>
<keyword evidence="2" id="KW-1133">Transmembrane helix</keyword>
<dbReference type="PANTHER" id="PTHR34958:SF1">
    <property type="entry name" value="ARMADILLO-LIKE HELICAL DOMAIN-CONTAINING PROTEIN"/>
    <property type="match status" value="1"/>
</dbReference>
<name>A0A834GHR8_RHOSS</name>
<organism evidence="3 4">
    <name type="scientific">Rhododendron simsii</name>
    <name type="common">Sims's rhododendron</name>
    <dbReference type="NCBI Taxonomy" id="118357"/>
    <lineage>
        <taxon>Eukaryota</taxon>
        <taxon>Viridiplantae</taxon>
        <taxon>Streptophyta</taxon>
        <taxon>Embryophyta</taxon>
        <taxon>Tracheophyta</taxon>
        <taxon>Spermatophyta</taxon>
        <taxon>Magnoliopsida</taxon>
        <taxon>eudicotyledons</taxon>
        <taxon>Gunneridae</taxon>
        <taxon>Pentapetalae</taxon>
        <taxon>asterids</taxon>
        <taxon>Ericales</taxon>
        <taxon>Ericaceae</taxon>
        <taxon>Ericoideae</taxon>
        <taxon>Rhodoreae</taxon>
        <taxon>Rhododendron</taxon>
    </lineage>
</organism>
<dbReference type="EMBL" id="WJXA01000009">
    <property type="protein sequence ID" value="KAF7132246.1"/>
    <property type="molecule type" value="Genomic_DNA"/>
</dbReference>
<comment type="caution">
    <text evidence="3">The sequence shown here is derived from an EMBL/GenBank/DDBJ whole genome shotgun (WGS) entry which is preliminary data.</text>
</comment>
<dbReference type="OrthoDB" id="1905883at2759"/>
<evidence type="ECO:0000256" key="2">
    <source>
        <dbReference type="SAM" id="Phobius"/>
    </source>
</evidence>
<gene>
    <name evidence="3" type="ORF">RHSIM_Rhsim09G0164300</name>
</gene>
<dbReference type="Proteomes" id="UP000626092">
    <property type="component" value="Unassembled WGS sequence"/>
</dbReference>
<keyword evidence="4" id="KW-1185">Reference proteome</keyword>
<feature type="region of interest" description="Disordered" evidence="1">
    <location>
        <begin position="24"/>
        <end position="68"/>
    </location>
</feature>
<proteinExistence type="predicted"/>
<protein>
    <submittedName>
        <fullName evidence="3">Uncharacterized protein</fullName>
    </submittedName>
</protein>
<keyword evidence="2" id="KW-0812">Transmembrane</keyword>
<accession>A0A834GHR8</accession>
<feature type="compositionally biased region" description="Basic and acidic residues" evidence="1">
    <location>
        <begin position="37"/>
        <end position="46"/>
    </location>
</feature>
<feature type="compositionally biased region" description="Low complexity" evidence="1">
    <location>
        <begin position="201"/>
        <end position="219"/>
    </location>
</feature>